<evidence type="ECO:0000256" key="1">
    <source>
        <dbReference type="ARBA" id="ARBA00022741"/>
    </source>
</evidence>
<accession>A0A0X3V3C0</accession>
<keyword evidence="4" id="KW-1133">Transmembrane helix</keyword>
<name>A0A0X3V3C0_9ACTN</name>
<organism evidence="5 6">
    <name type="scientific">Actinoplanes awajinensis subsp. mycoplanecinus</name>
    <dbReference type="NCBI Taxonomy" id="135947"/>
    <lineage>
        <taxon>Bacteria</taxon>
        <taxon>Bacillati</taxon>
        <taxon>Actinomycetota</taxon>
        <taxon>Actinomycetes</taxon>
        <taxon>Micromonosporales</taxon>
        <taxon>Micromonosporaceae</taxon>
        <taxon>Actinoplanes</taxon>
    </lineage>
</organism>
<dbReference type="InterPro" id="IPR043129">
    <property type="entry name" value="ATPase_NBD"/>
</dbReference>
<feature type="transmembrane region" description="Helical" evidence="4">
    <location>
        <begin position="483"/>
        <end position="502"/>
    </location>
</feature>
<evidence type="ECO:0000256" key="2">
    <source>
        <dbReference type="ARBA" id="ARBA00022840"/>
    </source>
</evidence>
<feature type="transmembrane region" description="Helical" evidence="4">
    <location>
        <begin position="548"/>
        <end position="571"/>
    </location>
</feature>
<keyword evidence="1" id="KW-0547">Nucleotide-binding</keyword>
<dbReference type="InterPro" id="IPR013126">
    <property type="entry name" value="Hsp_70_fam"/>
</dbReference>
<keyword evidence="4" id="KW-0812">Transmembrane</keyword>
<dbReference type="GO" id="GO:0140662">
    <property type="term" value="F:ATP-dependent protein folding chaperone"/>
    <property type="evidence" value="ECO:0007669"/>
    <property type="project" value="InterPro"/>
</dbReference>
<feature type="transmembrane region" description="Helical" evidence="4">
    <location>
        <begin position="411"/>
        <end position="433"/>
    </location>
</feature>
<feature type="transmembrane region" description="Helical" evidence="4">
    <location>
        <begin position="368"/>
        <end position="391"/>
    </location>
</feature>
<dbReference type="PANTHER" id="PTHR42749:SF1">
    <property type="entry name" value="CELL SHAPE-DETERMINING PROTEIN MREB"/>
    <property type="match status" value="1"/>
</dbReference>
<dbReference type="SUPFAM" id="SSF53067">
    <property type="entry name" value="Actin-like ATPase domain"/>
    <property type="match status" value="2"/>
</dbReference>
<evidence type="ECO:0000256" key="4">
    <source>
        <dbReference type="SAM" id="Phobius"/>
    </source>
</evidence>
<dbReference type="Gene3D" id="3.30.420.40">
    <property type="match status" value="2"/>
</dbReference>
<reference evidence="5 6" key="1">
    <citation type="submission" date="2015-10" db="EMBL/GenBank/DDBJ databases">
        <authorList>
            <person name="Gilbert D.G."/>
        </authorList>
    </citation>
    <scope>NUCLEOTIDE SEQUENCE [LARGE SCALE GENOMIC DNA]</scope>
    <source>
        <strain evidence="5 6">NRRL B-16712</strain>
    </source>
</reference>
<dbReference type="PANTHER" id="PTHR42749">
    <property type="entry name" value="CELL SHAPE-DETERMINING PROTEIN MREB"/>
    <property type="match status" value="1"/>
</dbReference>
<dbReference type="EMBL" id="LLZH01000054">
    <property type="protein sequence ID" value="KUL39285.1"/>
    <property type="molecule type" value="Genomic_DNA"/>
</dbReference>
<dbReference type="Pfam" id="PF00012">
    <property type="entry name" value="HSP70"/>
    <property type="match status" value="1"/>
</dbReference>
<proteinExistence type="predicted"/>
<feature type="transmembrane region" description="Helical" evidence="4">
    <location>
        <begin position="514"/>
        <end position="536"/>
    </location>
</feature>
<keyword evidence="3" id="KW-0143">Chaperone</keyword>
<comment type="caution">
    <text evidence="5">The sequence shown here is derived from an EMBL/GenBank/DDBJ whole genome shotgun (WGS) entry which is preliminary data.</text>
</comment>
<feature type="transmembrane region" description="Helical" evidence="4">
    <location>
        <begin position="576"/>
        <end position="595"/>
    </location>
</feature>
<keyword evidence="4" id="KW-0472">Membrane</keyword>
<keyword evidence="6" id="KW-1185">Reference proteome</keyword>
<keyword evidence="2" id="KW-0067">ATP-binding</keyword>
<protein>
    <recommendedName>
        <fullName evidence="7">Hsp70 protein</fullName>
    </recommendedName>
</protein>
<dbReference type="AlphaFoldDB" id="A0A0X3V3C0"/>
<dbReference type="Proteomes" id="UP000053244">
    <property type="component" value="Unassembled WGS sequence"/>
</dbReference>
<feature type="transmembrane region" description="Helical" evidence="4">
    <location>
        <begin position="601"/>
        <end position="621"/>
    </location>
</feature>
<evidence type="ECO:0000313" key="6">
    <source>
        <dbReference type="Proteomes" id="UP000053244"/>
    </source>
</evidence>
<evidence type="ECO:0008006" key="7">
    <source>
        <dbReference type="Google" id="ProtNLM"/>
    </source>
</evidence>
<gene>
    <name evidence="5" type="ORF">ADL15_09975</name>
</gene>
<feature type="transmembrane region" description="Helical" evidence="4">
    <location>
        <begin position="453"/>
        <end position="477"/>
    </location>
</feature>
<dbReference type="Gene3D" id="3.90.640.10">
    <property type="entry name" value="Actin, Chain A, domain 4"/>
    <property type="match status" value="1"/>
</dbReference>
<evidence type="ECO:0000256" key="3">
    <source>
        <dbReference type="ARBA" id="ARBA00023186"/>
    </source>
</evidence>
<dbReference type="GO" id="GO:0005524">
    <property type="term" value="F:ATP binding"/>
    <property type="evidence" value="ECO:0007669"/>
    <property type="project" value="UniProtKB-KW"/>
</dbReference>
<sequence>MAIICLYVAMQIGAPRLAIDYGTACTRAVVVVPGQSWQPLMIDGSAEPSSAAHVDAHGQITVGSAAWRLAAVDPDGFVGAPLAEGAGTVSRHGREVEVCDLVTATLLLVSAEAIRLLGAVPADVRMTVPAGWGPRRRTWLRRAAHQAGLGLPQLVEAPVAAAGQRLLDGAQLQVGAFVLVCDVGATTEATVLRRGPRGFEVLSTLHAANAGGQAIDGLLAQALVAAVPVPDGTPSWPVLASMRAGKEAVSVQPAVTVPLPEPQPAVILNAAMVESAALPVLHRVADLASAAVVAAELTPADLAAVYVVGAAAAMPAVGPTLEQRLGVPVQVVPMPAATALLGAVEAAGTLDGPADTAQQEPLPPLRRVLGLLLPGVLSLALFAHTLYSAVFSGSRLLHERPWWVMAHWGELATGCVLALVVGVSAGPWFGAALARDQRLHDRWNANGQLAAGLLTGVALGGIVAALYGASAALYFLYPFGIPLRWTLLPILPAAVLVIAVAWQIRHRRDRPPGGWEAFLAIPMAPVLMMGAGMLVASQLRFLAYPAWMGVYIHLGSRTGIALVGVGIAVLLARVAVLRLIGAIALGTAGFLLSDWRLDNGVGVAVALAVAGWWAQRLWALLR</sequence>
<evidence type="ECO:0000313" key="5">
    <source>
        <dbReference type="EMBL" id="KUL39285.1"/>
    </source>
</evidence>